<name>A0A369UYC1_9ACTN</name>
<evidence type="ECO:0000259" key="2">
    <source>
        <dbReference type="Pfam" id="PF00930"/>
    </source>
</evidence>
<dbReference type="EMBL" id="QQBH01000028">
    <property type="protein sequence ID" value="RDD85283.1"/>
    <property type="molecule type" value="Genomic_DNA"/>
</dbReference>
<dbReference type="Proteomes" id="UP000253742">
    <property type="component" value="Unassembled WGS sequence"/>
</dbReference>
<dbReference type="PANTHER" id="PTHR11731:SF118">
    <property type="entry name" value="BLR1971 PROTEIN"/>
    <property type="match status" value="1"/>
</dbReference>
<dbReference type="PANTHER" id="PTHR11731">
    <property type="entry name" value="PROTEASE FAMILY S9B,C DIPEPTIDYL-PEPTIDASE IV-RELATED"/>
    <property type="match status" value="1"/>
</dbReference>
<dbReference type="Pfam" id="PF00326">
    <property type="entry name" value="Peptidase_S9"/>
    <property type="match status" value="1"/>
</dbReference>
<dbReference type="OrthoDB" id="9812921at2"/>
<evidence type="ECO:0000313" key="3">
    <source>
        <dbReference type="EMBL" id="RDD85283.1"/>
    </source>
</evidence>
<feature type="domain" description="Dipeptidylpeptidase IV N-terminal" evidence="2">
    <location>
        <begin position="130"/>
        <end position="445"/>
    </location>
</feature>
<dbReference type="GO" id="GO:0008236">
    <property type="term" value="F:serine-type peptidase activity"/>
    <property type="evidence" value="ECO:0007669"/>
    <property type="project" value="InterPro"/>
</dbReference>
<dbReference type="AlphaFoldDB" id="A0A369UYC1"/>
<dbReference type="GO" id="GO:0006508">
    <property type="term" value="P:proteolysis"/>
    <property type="evidence" value="ECO:0007669"/>
    <property type="project" value="InterPro"/>
</dbReference>
<accession>A0A369UYC1</accession>
<dbReference type="InterPro" id="IPR002469">
    <property type="entry name" value="Peptidase_S9B_N"/>
</dbReference>
<evidence type="ECO:0000259" key="1">
    <source>
        <dbReference type="Pfam" id="PF00326"/>
    </source>
</evidence>
<dbReference type="Gene3D" id="2.140.10.30">
    <property type="entry name" value="Dipeptidylpeptidase IV, N-terminal domain"/>
    <property type="match status" value="1"/>
</dbReference>
<gene>
    <name evidence="3" type="ORF">DVZ84_30665</name>
</gene>
<reference evidence="3 4" key="1">
    <citation type="submission" date="2018-07" db="EMBL/GenBank/DDBJ databases">
        <title>Genome guided investigation of antibiotics producing actinomycetales strain isolated from a Macau mangrove ecosystem.</title>
        <authorList>
            <person name="Hu D."/>
        </authorList>
    </citation>
    <scope>NUCLEOTIDE SEQUENCE [LARGE SCALE GENOMIC DNA]</scope>
    <source>
        <strain evidence="3 4">2297</strain>
    </source>
</reference>
<dbReference type="InterPro" id="IPR001375">
    <property type="entry name" value="Peptidase_S9_cat"/>
</dbReference>
<proteinExistence type="predicted"/>
<dbReference type="InterPro" id="IPR050278">
    <property type="entry name" value="Serine_Prot_S9B/DPPIV"/>
</dbReference>
<sequence>MTSDLHARYARAEALLPHNLRKLIASPRVTPKWIGRTDCFWYRKEIGDRHEFVRVDPETGTKRAAFDHDRLADALAGVLDASPDPRALPLDDIEFQDGSVRVVAGGKKIAVPLDSYEPTVVAEVRPGEATSPDGRWAVSLREHNLWIRDTTTGTERQLTFDGAEAYEYGAMTDAAASLVLKDNLGLSAPPLIVWSPDSVRFVTHRLDQRAVELMHLVRSAPKEGGRPKPMTYRYALAGDEHVATSDFFVFEAATDKVVKARCAPVDVPLVPAIAYGFVWWSEDGTRVYWVSGDRGDHHVVLSALDPETGEVTVLAEERSDSQISLGPQQMDRNVRVLADGDVLWWSQRSGFGHLYRSAPDGTRIPLTSGNWMVRHIVTVDETAGRVLFTAAGREPGSDPYLQELCSVSLDGGEITPLTSDGMDHHAQPSPTGRYFVDVTSRWDTPAVSVLRDGSGAVLLELERADATALFEAGWVPPERAVVKSADGETDIYCAIYKPHGFDPARTYPVVEEIYPGPHISCAPLRFPHSGGTTVGAASGGGAFAALGFAVVVVDGRGSALRSKAFQDDARRSGDAGYVDDHVSAVRQLAKTRPWLDLDRVGIYGHSAGGYASTRALLQAPDFYKVAVSSAGNHDNRLNHAWWGEKYFGLKGDFDFDRQANVALVENLRGKLLLVHGEMDDNAVPHNTMRLVDALIKANKDFDLIILPNASHHMLPHNAYWQRRRWDYFVRHLMGETPPDYHLADFPVPDFDLA</sequence>
<dbReference type="Pfam" id="PF00930">
    <property type="entry name" value="DPPIV_N"/>
    <property type="match status" value="1"/>
</dbReference>
<dbReference type="SUPFAM" id="SSF82171">
    <property type="entry name" value="DPP6 N-terminal domain-like"/>
    <property type="match status" value="1"/>
</dbReference>
<comment type="caution">
    <text evidence="3">The sequence shown here is derived from an EMBL/GenBank/DDBJ whole genome shotgun (WGS) entry which is preliminary data.</text>
</comment>
<dbReference type="Gene3D" id="3.40.50.1820">
    <property type="entry name" value="alpha/beta hydrolase"/>
    <property type="match status" value="1"/>
</dbReference>
<dbReference type="SUPFAM" id="SSF53474">
    <property type="entry name" value="alpha/beta-Hydrolases"/>
    <property type="match status" value="1"/>
</dbReference>
<protein>
    <submittedName>
        <fullName evidence="3">S9 family peptidase</fullName>
    </submittedName>
</protein>
<feature type="domain" description="Peptidase S9 prolyl oligopeptidase catalytic" evidence="1">
    <location>
        <begin position="543"/>
        <end position="732"/>
    </location>
</feature>
<dbReference type="RefSeq" id="WP_114532051.1">
    <property type="nucleotide sequence ID" value="NZ_QQBH01000028.1"/>
</dbReference>
<dbReference type="InterPro" id="IPR029058">
    <property type="entry name" value="AB_hydrolase_fold"/>
</dbReference>
<organism evidence="3 4">
    <name type="scientific">Streptomyces parvulus</name>
    <dbReference type="NCBI Taxonomy" id="146923"/>
    <lineage>
        <taxon>Bacteria</taxon>
        <taxon>Bacillati</taxon>
        <taxon>Actinomycetota</taxon>
        <taxon>Actinomycetes</taxon>
        <taxon>Kitasatosporales</taxon>
        <taxon>Streptomycetaceae</taxon>
        <taxon>Streptomyces</taxon>
    </lineage>
</organism>
<evidence type="ECO:0000313" key="4">
    <source>
        <dbReference type="Proteomes" id="UP000253742"/>
    </source>
</evidence>